<dbReference type="EMBL" id="LR134523">
    <property type="protein sequence ID" value="VEJ35413.1"/>
    <property type="molecule type" value="Genomic_DNA"/>
</dbReference>
<dbReference type="InterPro" id="IPR026022">
    <property type="entry name" value="PhoU_dom"/>
</dbReference>
<organism evidence="9 10">
    <name type="scientific">Aedoeadaptatus ivorii</name>
    <dbReference type="NCBI Taxonomy" id="54006"/>
    <lineage>
        <taxon>Bacteria</taxon>
        <taxon>Bacillati</taxon>
        <taxon>Bacillota</taxon>
        <taxon>Tissierellia</taxon>
        <taxon>Tissierellales</taxon>
        <taxon>Peptoniphilaceae</taxon>
        <taxon>Aedoeadaptatus</taxon>
    </lineage>
</organism>
<feature type="domain" description="PhoU" evidence="8">
    <location>
        <begin position="119"/>
        <end position="204"/>
    </location>
</feature>
<dbReference type="GO" id="GO:0005737">
    <property type="term" value="C:cytoplasm"/>
    <property type="evidence" value="ECO:0007669"/>
    <property type="project" value="UniProtKB-SubCell"/>
</dbReference>
<evidence type="ECO:0000256" key="2">
    <source>
        <dbReference type="ARBA" id="ARBA00008107"/>
    </source>
</evidence>
<accession>A0A3S5AJ37</accession>
<evidence type="ECO:0000256" key="3">
    <source>
        <dbReference type="ARBA" id="ARBA00011738"/>
    </source>
</evidence>
<keyword evidence="10" id="KW-1185">Reference proteome</keyword>
<evidence type="ECO:0000313" key="9">
    <source>
        <dbReference type="EMBL" id="VEJ35413.1"/>
    </source>
</evidence>
<dbReference type="InterPro" id="IPR028366">
    <property type="entry name" value="PhoU"/>
</dbReference>
<evidence type="ECO:0000256" key="6">
    <source>
        <dbReference type="ARBA" id="ARBA00022592"/>
    </source>
</evidence>
<dbReference type="FunFam" id="1.20.58.220:FF:000004">
    <property type="entry name" value="Phosphate-specific transport system accessory protein PhoU"/>
    <property type="match status" value="1"/>
</dbReference>
<dbReference type="InterPro" id="IPR038078">
    <property type="entry name" value="PhoU-like_sf"/>
</dbReference>
<dbReference type="NCBIfam" id="TIGR02135">
    <property type="entry name" value="phoU_full"/>
    <property type="match status" value="1"/>
</dbReference>
<dbReference type="Proteomes" id="UP000269544">
    <property type="component" value="Chromosome"/>
</dbReference>
<dbReference type="GO" id="GO:0006817">
    <property type="term" value="P:phosphate ion transport"/>
    <property type="evidence" value="ECO:0007669"/>
    <property type="project" value="UniProtKB-KW"/>
</dbReference>
<keyword evidence="5 7" id="KW-0963">Cytoplasm</keyword>
<dbReference type="Gene3D" id="1.20.58.220">
    <property type="entry name" value="Phosphate transport system protein phou homolog 2, domain 2"/>
    <property type="match status" value="1"/>
</dbReference>
<protein>
    <recommendedName>
        <fullName evidence="7">Phosphate-specific transport system accessory protein PhoU</fullName>
    </recommendedName>
</protein>
<dbReference type="Pfam" id="PF01895">
    <property type="entry name" value="PhoU"/>
    <property type="match status" value="2"/>
</dbReference>
<dbReference type="KEGG" id="piv:NCTC13079_00675"/>
<dbReference type="AlphaFoldDB" id="A0A3S5AJ37"/>
<gene>
    <name evidence="9" type="primary">phoU</name>
    <name evidence="9" type="ORF">NCTC13079_00675</name>
</gene>
<comment type="similarity">
    <text evidence="2 7">Belongs to the PhoU family.</text>
</comment>
<dbReference type="OrthoDB" id="9814256at2"/>
<comment type="subcellular location">
    <subcellularLocation>
        <location evidence="1 7">Cytoplasm</location>
    </subcellularLocation>
</comment>
<proteinExistence type="inferred from homology"/>
<name>A0A3S5AJ37_9FIRM</name>
<dbReference type="RefSeq" id="WP_126465216.1">
    <property type="nucleotide sequence ID" value="NZ_LR134523.1"/>
</dbReference>
<evidence type="ECO:0000259" key="8">
    <source>
        <dbReference type="Pfam" id="PF01895"/>
    </source>
</evidence>
<keyword evidence="4 7" id="KW-0813">Transport</keyword>
<sequence length="223" mass="25329">MRKQYDIELSELNTNLIEMAAYVERAVADSLQALKDRDKELAVEVSRNDRSVNRMERKIEDMCLMLLLRQQPVAGDLRFISAALKIITDLERIGDHAQDICEISLSMDDKPLAVTPDTIDKMYEESSTMIKMAIDAFITKDEDLARQCIAHDNIVDSLFVDTRNTIVEALQAKQGDAEELIDLLQIAKYLERVGDHAQNIGEWVIFSITGHHRDYLGVETFGV</sequence>
<dbReference type="PANTHER" id="PTHR42930:SF3">
    <property type="entry name" value="PHOSPHATE-SPECIFIC TRANSPORT SYSTEM ACCESSORY PROTEIN PHOU"/>
    <property type="match status" value="1"/>
</dbReference>
<evidence type="ECO:0000256" key="5">
    <source>
        <dbReference type="ARBA" id="ARBA00022490"/>
    </source>
</evidence>
<keyword evidence="6 7" id="KW-0592">Phosphate transport</keyword>
<evidence type="ECO:0000313" key="10">
    <source>
        <dbReference type="Proteomes" id="UP000269544"/>
    </source>
</evidence>
<dbReference type="GO" id="GO:0030643">
    <property type="term" value="P:intracellular phosphate ion homeostasis"/>
    <property type="evidence" value="ECO:0007669"/>
    <property type="project" value="InterPro"/>
</dbReference>
<comment type="subunit">
    <text evidence="3 7">Homodimer.</text>
</comment>
<comment type="function">
    <text evidence="7">Plays a role in the regulation of phosphate uptake.</text>
</comment>
<feature type="domain" description="PhoU" evidence="8">
    <location>
        <begin position="16"/>
        <end position="103"/>
    </location>
</feature>
<dbReference type="PANTHER" id="PTHR42930">
    <property type="entry name" value="PHOSPHATE-SPECIFIC TRANSPORT SYSTEM ACCESSORY PROTEIN PHOU"/>
    <property type="match status" value="1"/>
</dbReference>
<evidence type="ECO:0000256" key="1">
    <source>
        <dbReference type="ARBA" id="ARBA00004496"/>
    </source>
</evidence>
<evidence type="ECO:0000256" key="7">
    <source>
        <dbReference type="PIRNR" id="PIRNR003107"/>
    </source>
</evidence>
<dbReference type="PIRSF" id="PIRSF003107">
    <property type="entry name" value="PhoU"/>
    <property type="match status" value="1"/>
</dbReference>
<dbReference type="GO" id="GO:0045936">
    <property type="term" value="P:negative regulation of phosphate metabolic process"/>
    <property type="evidence" value="ECO:0007669"/>
    <property type="project" value="InterPro"/>
</dbReference>
<dbReference type="SUPFAM" id="SSF109755">
    <property type="entry name" value="PhoU-like"/>
    <property type="match status" value="1"/>
</dbReference>
<evidence type="ECO:0000256" key="4">
    <source>
        <dbReference type="ARBA" id="ARBA00022448"/>
    </source>
</evidence>
<reference evidence="9 10" key="1">
    <citation type="submission" date="2018-12" db="EMBL/GenBank/DDBJ databases">
        <authorList>
            <consortium name="Pathogen Informatics"/>
        </authorList>
    </citation>
    <scope>NUCLEOTIDE SEQUENCE [LARGE SCALE GENOMIC DNA]</scope>
    <source>
        <strain evidence="9 10">NCTC13079</strain>
    </source>
</reference>